<organism evidence="1 2">
    <name type="scientific">Morus notabilis</name>
    <dbReference type="NCBI Taxonomy" id="981085"/>
    <lineage>
        <taxon>Eukaryota</taxon>
        <taxon>Viridiplantae</taxon>
        <taxon>Streptophyta</taxon>
        <taxon>Embryophyta</taxon>
        <taxon>Tracheophyta</taxon>
        <taxon>Spermatophyta</taxon>
        <taxon>Magnoliopsida</taxon>
        <taxon>eudicotyledons</taxon>
        <taxon>Gunneridae</taxon>
        <taxon>Pentapetalae</taxon>
        <taxon>rosids</taxon>
        <taxon>fabids</taxon>
        <taxon>Rosales</taxon>
        <taxon>Moraceae</taxon>
        <taxon>Moreae</taxon>
        <taxon>Morus</taxon>
    </lineage>
</organism>
<accession>W9QUD3</accession>
<proteinExistence type="predicted"/>
<reference evidence="2" key="1">
    <citation type="submission" date="2013-01" db="EMBL/GenBank/DDBJ databases">
        <title>Draft Genome Sequence of a Mulberry Tree, Morus notabilis C.K. Schneid.</title>
        <authorList>
            <person name="He N."/>
            <person name="Zhao S."/>
        </authorList>
    </citation>
    <scope>NUCLEOTIDE SEQUENCE</scope>
</reference>
<dbReference type="Proteomes" id="UP000030645">
    <property type="component" value="Unassembled WGS sequence"/>
</dbReference>
<dbReference type="AlphaFoldDB" id="W9QUD3"/>
<name>W9QUD3_9ROSA</name>
<evidence type="ECO:0000313" key="1">
    <source>
        <dbReference type="EMBL" id="EXB54391.1"/>
    </source>
</evidence>
<evidence type="ECO:0000313" key="2">
    <source>
        <dbReference type="Proteomes" id="UP000030645"/>
    </source>
</evidence>
<protein>
    <submittedName>
        <fullName evidence="1">Uncharacterized protein</fullName>
    </submittedName>
</protein>
<keyword evidence="2" id="KW-1185">Reference proteome</keyword>
<dbReference type="EMBL" id="KE344179">
    <property type="protein sequence ID" value="EXB54391.1"/>
    <property type="molecule type" value="Genomic_DNA"/>
</dbReference>
<gene>
    <name evidence="1" type="ORF">L484_011053</name>
</gene>
<sequence length="70" mass="7962">MKICENKTTSLYMQVHGAANAGRGRGRVNFGNKSTQFLYAEMRGGPEIFIWARYCFRDLKWGPIASGVRF</sequence>